<reference evidence="2" key="1">
    <citation type="journal article" date="2019" name="Int. J. Syst. Evol. Microbiol.">
        <title>The Global Catalogue of Microorganisms (GCM) 10K type strain sequencing project: providing services to taxonomists for standard genome sequencing and annotation.</title>
        <authorList>
            <consortium name="The Broad Institute Genomics Platform"/>
            <consortium name="The Broad Institute Genome Sequencing Center for Infectious Disease"/>
            <person name="Wu L."/>
            <person name="Ma J."/>
        </authorList>
    </citation>
    <scope>NUCLEOTIDE SEQUENCE [LARGE SCALE GENOMIC DNA]</scope>
    <source>
        <strain evidence="2">CGMCC 4.7144</strain>
    </source>
</reference>
<gene>
    <name evidence="1" type="ORF">ACFQGL_07320</name>
</gene>
<comment type="caution">
    <text evidence="1">The sequence shown here is derived from an EMBL/GenBank/DDBJ whole genome shotgun (WGS) entry which is preliminary data.</text>
</comment>
<dbReference type="EMBL" id="JBHSQS010000004">
    <property type="protein sequence ID" value="MFC5923154.1"/>
    <property type="molecule type" value="Genomic_DNA"/>
</dbReference>
<organism evidence="1 2">
    <name type="scientific">Micromonospora vulcania</name>
    <dbReference type="NCBI Taxonomy" id="1441873"/>
    <lineage>
        <taxon>Bacteria</taxon>
        <taxon>Bacillati</taxon>
        <taxon>Actinomycetota</taxon>
        <taxon>Actinomycetes</taxon>
        <taxon>Micromonosporales</taxon>
        <taxon>Micromonosporaceae</taxon>
        <taxon>Micromonospora</taxon>
    </lineage>
</organism>
<protein>
    <submittedName>
        <fullName evidence="1">Levansucrase</fullName>
    </submittedName>
</protein>
<accession>A0ABW1H3X5</accession>
<evidence type="ECO:0000313" key="1">
    <source>
        <dbReference type="EMBL" id="MFC5923154.1"/>
    </source>
</evidence>
<name>A0ABW1H3X5_9ACTN</name>
<sequence length="167" mass="17817">MDVTATEPVQAYLSATGDRLRADGCEVKIEDWGGVPVLVGHRGDFKLRWMATKLHLFTIAAPATLVTAAALERFSSSAMDYVLARKGQLRGMQNGVAVFPALVSTQIEPAAAAWAQEKQQVKFAALARPVAVDAVTGTAAAFRGKPALGFIYAAHLRSKLDAYFPVA</sequence>
<dbReference type="RefSeq" id="WP_377507381.1">
    <property type="nucleotide sequence ID" value="NZ_JBHSQS010000004.1"/>
</dbReference>
<keyword evidence="2" id="KW-1185">Reference proteome</keyword>
<dbReference type="Proteomes" id="UP001596226">
    <property type="component" value="Unassembled WGS sequence"/>
</dbReference>
<proteinExistence type="predicted"/>
<evidence type="ECO:0000313" key="2">
    <source>
        <dbReference type="Proteomes" id="UP001596226"/>
    </source>
</evidence>